<gene>
    <name evidence="2" type="ORF">NHX12_016158</name>
</gene>
<evidence type="ECO:0000256" key="1">
    <source>
        <dbReference type="SAM" id="MobiDB-lite"/>
    </source>
</evidence>
<organism evidence="2 3">
    <name type="scientific">Muraenolepis orangiensis</name>
    <name type="common">Patagonian moray cod</name>
    <dbReference type="NCBI Taxonomy" id="630683"/>
    <lineage>
        <taxon>Eukaryota</taxon>
        <taxon>Metazoa</taxon>
        <taxon>Chordata</taxon>
        <taxon>Craniata</taxon>
        <taxon>Vertebrata</taxon>
        <taxon>Euteleostomi</taxon>
        <taxon>Actinopterygii</taxon>
        <taxon>Neopterygii</taxon>
        <taxon>Teleostei</taxon>
        <taxon>Neoteleostei</taxon>
        <taxon>Acanthomorphata</taxon>
        <taxon>Zeiogadaria</taxon>
        <taxon>Gadariae</taxon>
        <taxon>Gadiformes</taxon>
        <taxon>Muraenolepidoidei</taxon>
        <taxon>Muraenolepididae</taxon>
        <taxon>Muraenolepis</taxon>
    </lineage>
</organism>
<dbReference type="Proteomes" id="UP001148018">
    <property type="component" value="Unassembled WGS sequence"/>
</dbReference>
<proteinExistence type="predicted"/>
<protein>
    <submittedName>
        <fullName evidence="2">Uncharacterized protein</fullName>
    </submittedName>
</protein>
<feature type="non-terminal residue" evidence="2">
    <location>
        <position position="64"/>
    </location>
</feature>
<reference evidence="2" key="1">
    <citation type="submission" date="2022-07" db="EMBL/GenBank/DDBJ databases">
        <title>Chromosome-level genome of Muraenolepis orangiensis.</title>
        <authorList>
            <person name="Kim J."/>
        </authorList>
    </citation>
    <scope>NUCLEOTIDE SEQUENCE</scope>
    <source>
        <strain evidence="2">KU_S4_2022</strain>
        <tissue evidence="2">Muscle</tissue>
    </source>
</reference>
<name>A0A9Q0D7F1_9TELE</name>
<evidence type="ECO:0000313" key="2">
    <source>
        <dbReference type="EMBL" id="KAJ3581855.1"/>
    </source>
</evidence>
<feature type="region of interest" description="Disordered" evidence="1">
    <location>
        <begin position="38"/>
        <end position="64"/>
    </location>
</feature>
<dbReference type="EMBL" id="JANIIK010001879">
    <property type="protein sequence ID" value="KAJ3581855.1"/>
    <property type="molecule type" value="Genomic_DNA"/>
</dbReference>
<sequence>MKGGPMAGPYQLASKGPMLDLGIAERKEYVQALTQTAQGLSPQVTDAAAAASSDPESELQPGVP</sequence>
<keyword evidence="3" id="KW-1185">Reference proteome</keyword>
<dbReference type="AlphaFoldDB" id="A0A9Q0D7F1"/>
<evidence type="ECO:0000313" key="3">
    <source>
        <dbReference type="Proteomes" id="UP001148018"/>
    </source>
</evidence>
<accession>A0A9Q0D7F1</accession>
<comment type="caution">
    <text evidence="2">The sequence shown here is derived from an EMBL/GenBank/DDBJ whole genome shotgun (WGS) entry which is preliminary data.</text>
</comment>